<comment type="caution">
    <text evidence="3">The sequence shown here is derived from an EMBL/GenBank/DDBJ whole genome shotgun (WGS) entry which is preliminary data.</text>
</comment>
<feature type="region of interest" description="Disordered" evidence="1">
    <location>
        <begin position="1"/>
        <end position="52"/>
    </location>
</feature>
<sequence>MPERSPTATAEREPSSAHESADGPEPLDRSDAPPPPDAPPPDAPPPDAPRDQLAGFTRAQRIAAGTATVLVALALVLHTAATFFTVSPANAVTDSHGDRIRAYMGPEFKQNWQLFSPDITRTMDHLYVRCRLRAADGSVSTTGWTDLTAVDLAELRGNLVPSRFRLQLNNAWSALGGSHDAEQRPLGQRGLDSERYLKRLALTRTPAPPPGSRTVGVQFRDIVTTVPAPPWQSGQTTPDPSVRTTPWWPVEPADLAEGHRA</sequence>
<evidence type="ECO:0000256" key="2">
    <source>
        <dbReference type="SAM" id="Phobius"/>
    </source>
</evidence>
<keyword evidence="2" id="KW-0472">Membrane</keyword>
<evidence type="ECO:0000313" key="3">
    <source>
        <dbReference type="EMBL" id="MCK8680630.1"/>
    </source>
</evidence>
<feature type="compositionally biased region" description="Polar residues" evidence="1">
    <location>
        <begin position="232"/>
        <end position="244"/>
    </location>
</feature>
<dbReference type="InterPro" id="IPR043857">
    <property type="entry name" value="DUF5819"/>
</dbReference>
<dbReference type="EMBL" id="JALPTH010000029">
    <property type="protein sequence ID" value="MCK8680630.1"/>
    <property type="molecule type" value="Genomic_DNA"/>
</dbReference>
<proteinExistence type="predicted"/>
<evidence type="ECO:0000313" key="4">
    <source>
        <dbReference type="Proteomes" id="UP001522868"/>
    </source>
</evidence>
<keyword evidence="2" id="KW-0812">Transmembrane</keyword>
<evidence type="ECO:0000256" key="1">
    <source>
        <dbReference type="SAM" id="MobiDB-lite"/>
    </source>
</evidence>
<protein>
    <submittedName>
        <fullName evidence="3">DUF5819 family protein</fullName>
    </submittedName>
</protein>
<feature type="compositionally biased region" description="Pro residues" evidence="1">
    <location>
        <begin position="32"/>
        <end position="47"/>
    </location>
</feature>
<keyword evidence="2" id="KW-1133">Transmembrane helix</keyword>
<name>A0ABT0IH20_9ACTN</name>
<reference evidence="3 4" key="1">
    <citation type="submission" date="2022-04" db="EMBL/GenBank/DDBJ databases">
        <title>Streptomyces sp. nov. LCR6-01 isolated from Lichen of Dirinaria sp.</title>
        <authorList>
            <person name="Kanchanasin P."/>
            <person name="Tanasupawat S."/>
            <person name="Phongsopitanun W."/>
        </authorList>
    </citation>
    <scope>NUCLEOTIDE SEQUENCE [LARGE SCALE GENOMIC DNA]</scope>
    <source>
        <strain evidence="3 4">LCR6-01</strain>
    </source>
</reference>
<feature type="transmembrane region" description="Helical" evidence="2">
    <location>
        <begin position="62"/>
        <end position="86"/>
    </location>
</feature>
<dbReference type="RefSeq" id="WP_248636446.1">
    <property type="nucleotide sequence ID" value="NZ_JALPTH010000029.1"/>
</dbReference>
<organism evidence="3 4">
    <name type="scientific">Streptomyces lichenis</name>
    <dbReference type="NCBI Taxonomy" id="2306967"/>
    <lineage>
        <taxon>Bacteria</taxon>
        <taxon>Bacillati</taxon>
        <taxon>Actinomycetota</taxon>
        <taxon>Actinomycetes</taxon>
        <taxon>Kitasatosporales</taxon>
        <taxon>Streptomycetaceae</taxon>
        <taxon>Streptomyces</taxon>
    </lineage>
</organism>
<dbReference type="Pfam" id="PF19136">
    <property type="entry name" value="DUF5819"/>
    <property type="match status" value="1"/>
</dbReference>
<dbReference type="Proteomes" id="UP001522868">
    <property type="component" value="Unassembled WGS sequence"/>
</dbReference>
<keyword evidence="4" id="KW-1185">Reference proteome</keyword>
<feature type="region of interest" description="Disordered" evidence="1">
    <location>
        <begin position="226"/>
        <end position="261"/>
    </location>
</feature>
<feature type="compositionally biased region" description="Basic and acidic residues" evidence="1">
    <location>
        <begin position="10"/>
        <end position="31"/>
    </location>
</feature>
<gene>
    <name evidence="3" type="ORF">M1O15_25190</name>
</gene>
<accession>A0ABT0IH20</accession>